<feature type="region of interest" description="Disordered" evidence="2">
    <location>
        <begin position="760"/>
        <end position="786"/>
    </location>
</feature>
<dbReference type="InterPro" id="IPR011047">
    <property type="entry name" value="Quinoprotein_ADH-like_sf"/>
</dbReference>
<protein>
    <submittedName>
        <fullName evidence="4">WD_REPEATS_REGION domain-containing protein</fullName>
    </submittedName>
</protein>
<dbReference type="PROSITE" id="PS50082">
    <property type="entry name" value="WD_REPEATS_2"/>
    <property type="match status" value="1"/>
</dbReference>
<feature type="region of interest" description="Disordered" evidence="2">
    <location>
        <begin position="598"/>
        <end position="618"/>
    </location>
</feature>
<keyword evidence="3" id="KW-1185">Reference proteome</keyword>
<proteinExistence type="predicted"/>
<feature type="compositionally biased region" description="Low complexity" evidence="2">
    <location>
        <begin position="598"/>
        <end position="616"/>
    </location>
</feature>
<dbReference type="SUPFAM" id="SSF50998">
    <property type="entry name" value="Quinoprotein alcohol dehydrogenase-like"/>
    <property type="match status" value="1"/>
</dbReference>
<dbReference type="Proteomes" id="UP000095280">
    <property type="component" value="Unplaced"/>
</dbReference>
<organism evidence="3 4">
    <name type="scientific">Macrostomum lignano</name>
    <dbReference type="NCBI Taxonomy" id="282301"/>
    <lineage>
        <taxon>Eukaryota</taxon>
        <taxon>Metazoa</taxon>
        <taxon>Spiralia</taxon>
        <taxon>Lophotrochozoa</taxon>
        <taxon>Platyhelminthes</taxon>
        <taxon>Rhabditophora</taxon>
        <taxon>Macrostomorpha</taxon>
        <taxon>Macrostomida</taxon>
        <taxon>Macrostomidae</taxon>
        <taxon>Macrostomum</taxon>
    </lineage>
</organism>
<dbReference type="InterPro" id="IPR001680">
    <property type="entry name" value="WD40_rpt"/>
</dbReference>
<evidence type="ECO:0000313" key="4">
    <source>
        <dbReference type="WBParaSite" id="maker-uti_cns_0016205-snap-gene-0.2-mRNA-1"/>
    </source>
</evidence>
<reference evidence="4" key="1">
    <citation type="submission" date="2016-11" db="UniProtKB">
        <authorList>
            <consortium name="WormBaseParasite"/>
        </authorList>
    </citation>
    <scope>IDENTIFICATION</scope>
</reference>
<evidence type="ECO:0000256" key="2">
    <source>
        <dbReference type="SAM" id="MobiDB-lite"/>
    </source>
</evidence>
<feature type="repeat" description="WD" evidence="1">
    <location>
        <begin position="263"/>
        <end position="288"/>
    </location>
</feature>
<accession>A0A1I8IU01</accession>
<evidence type="ECO:0000313" key="3">
    <source>
        <dbReference type="Proteomes" id="UP000095280"/>
    </source>
</evidence>
<dbReference type="WBParaSite" id="maker-uti_cns_0016205-snap-gene-0.2-mRNA-1">
    <property type="protein sequence ID" value="maker-uti_cns_0016205-snap-gene-0.2-mRNA-1"/>
    <property type="gene ID" value="maker-uti_cns_0016205-snap-gene-0.2"/>
</dbReference>
<dbReference type="InterPro" id="IPR015943">
    <property type="entry name" value="WD40/YVTN_repeat-like_dom_sf"/>
</dbReference>
<evidence type="ECO:0000256" key="1">
    <source>
        <dbReference type="PROSITE-ProRule" id="PRU00221"/>
    </source>
</evidence>
<dbReference type="Gene3D" id="2.130.10.10">
    <property type="entry name" value="YVTN repeat-like/Quinoprotein amine dehydrogenase"/>
    <property type="match status" value="1"/>
</dbReference>
<sequence length="841" mass="91688">MKGTLCTPDSELSRSQAKDKRTDSLLVVYDTVKEEKVREFCMPTKRSWTVSKYNDSTVLIEHNRKGYLLDLIGATVTMETQGVSGGTIDMIGVSASQQIVSISRSQRSLKLHDAVTGKASIALPDVFGSQPTQVISEMIVTPGGRYVIMCDENKNNKFVCYQLRRDEDDSGNTTDKVFDLKDGTRTDLSLYDAFATDDEELLVTLAEAKVGPKTGRLRSISCLTVWNLRTRVKERVLFDQEFADKAMGKLDDMDTLYFASLGGRFVVTGHDDGYVRVWHLEQSTPLTRQKAHDHMISDMFAPRCSLATDGVQSSGQTKNYAMYFVSVCDDDAEMSFKYWKLDVTETVADDGKGRWSVECTHMATYKMMDSFKQFLALQNGTRVLLLLNEYDTPQQLVLMDPNARAEIWGRPDGPEWFGPKKNQETPALLRKRRQQFPGKVALSGGPQQPQRLPNVVVTHLSRQPLSANRASSRTVAEVKSKLLCRRTRPNWMKRMAAGSSSLLNSALICFSAPSAVAVTAASITATLRGPARDFGSPSERVNTEAKAVAMETGMRRRVWLVAEMARRSNPVLTSSTSVALPPSSEVAAVGPAVVETSSCSSSTTSGASGASLATSSADRRLRSMPELAATRLAAAAMAKCLSPASTCRSSSAVRPRGTCCVQERHPSHRHRRCLGNQLGGGDAVHDAELHADIVEAPASPDEGLVVATADQGAHGERERVEGDGASEGQGSQAVRHLLRQSARPDGLLQLLPGHRALNQPTAGLRCHQQTRRADDSARQGRSQLPQLTAERAGYSGLSWATQRSEGCGLRAEAPGRQGLKAAAAAHERKQQKIFAAEHSVT</sequence>
<feature type="region of interest" description="Disordered" evidence="2">
    <location>
        <begin position="711"/>
        <end position="730"/>
    </location>
</feature>
<feature type="compositionally biased region" description="Basic and acidic residues" evidence="2">
    <location>
        <begin position="713"/>
        <end position="722"/>
    </location>
</feature>
<keyword evidence="1" id="KW-0853">WD repeat</keyword>
<dbReference type="AlphaFoldDB" id="A0A1I8IU01"/>
<name>A0A1I8IU01_9PLAT</name>